<dbReference type="PANTHER" id="PTHR38340:SF1">
    <property type="entry name" value="S-LAYER PROTEIN"/>
    <property type="match status" value="1"/>
</dbReference>
<protein>
    <recommendedName>
        <fullName evidence="6">Calcium-binding protein</fullName>
    </recommendedName>
</protein>
<dbReference type="Gene3D" id="2.150.10.10">
    <property type="entry name" value="Serralysin-like metalloprotease, C-terminal"/>
    <property type="match status" value="2"/>
</dbReference>
<dbReference type="PROSITE" id="PS00330">
    <property type="entry name" value="HEMOLYSIN_CALCIUM"/>
    <property type="match status" value="2"/>
</dbReference>
<feature type="region of interest" description="Disordered" evidence="3">
    <location>
        <begin position="259"/>
        <end position="286"/>
    </location>
</feature>
<sequence length="286" mass="29430">MPSHLVSGRMLRAASALTLTIGTGLAVSIGLATSALAVAPSATVAVTDNGNRLVYTAALGQTNKVTVTESFTSGYTDIVYVIDDVVPISAGSGCTYPDSADHTKVSCTVATVDSQDPYSIMKMDVRDGNDIVAVNNKTGQVYYSNMIYLGTGKDRLTDTGRVDGNYVWGQAGNDTITVGEAATVFAGDDNDAVYASGNYTLVEGGKGNDVIRGGAGNQILSGTDGNDSIYGGTGNDLLYGGKGNDIVYGNSGNDQLYGNSGNDKLYGGPGKDRLSGGPGRNTIRQD</sequence>
<comment type="subcellular location">
    <subcellularLocation>
        <location evidence="1">Secreted</location>
    </subcellularLocation>
</comment>
<dbReference type="SUPFAM" id="SSF51120">
    <property type="entry name" value="beta-Roll"/>
    <property type="match status" value="1"/>
</dbReference>
<dbReference type="Proteomes" id="UP000605992">
    <property type="component" value="Unassembled WGS sequence"/>
</dbReference>
<dbReference type="InterPro" id="IPR050557">
    <property type="entry name" value="RTX_toxin/Mannuronan_C5-epim"/>
</dbReference>
<dbReference type="InterPro" id="IPR018511">
    <property type="entry name" value="Hemolysin-typ_Ca-bd_CS"/>
</dbReference>
<reference evidence="4" key="1">
    <citation type="submission" date="2021-01" db="EMBL/GenBank/DDBJ databases">
        <title>Whole genome shotgun sequence of Planotetraspora thailandica NBRC 104271.</title>
        <authorList>
            <person name="Komaki H."/>
            <person name="Tamura T."/>
        </authorList>
    </citation>
    <scope>NUCLEOTIDE SEQUENCE</scope>
    <source>
        <strain evidence="4">NBRC 104271</strain>
    </source>
</reference>
<dbReference type="GO" id="GO:0005576">
    <property type="term" value="C:extracellular region"/>
    <property type="evidence" value="ECO:0007669"/>
    <property type="project" value="UniProtKB-SubCell"/>
</dbReference>
<evidence type="ECO:0000256" key="2">
    <source>
        <dbReference type="ARBA" id="ARBA00022525"/>
    </source>
</evidence>
<proteinExistence type="predicted"/>
<evidence type="ECO:0000313" key="5">
    <source>
        <dbReference type="Proteomes" id="UP000605992"/>
    </source>
</evidence>
<dbReference type="InterPro" id="IPR011049">
    <property type="entry name" value="Serralysin-like_metalloprot_C"/>
</dbReference>
<evidence type="ECO:0000313" key="4">
    <source>
        <dbReference type="EMBL" id="GII55397.1"/>
    </source>
</evidence>
<dbReference type="AlphaFoldDB" id="A0A8J3V169"/>
<dbReference type="RefSeq" id="WP_203945581.1">
    <property type="nucleotide sequence ID" value="NZ_BOOR01000025.1"/>
</dbReference>
<organism evidence="4 5">
    <name type="scientific">Planotetraspora thailandica</name>
    <dbReference type="NCBI Taxonomy" id="487172"/>
    <lineage>
        <taxon>Bacteria</taxon>
        <taxon>Bacillati</taxon>
        <taxon>Actinomycetota</taxon>
        <taxon>Actinomycetes</taxon>
        <taxon>Streptosporangiales</taxon>
        <taxon>Streptosporangiaceae</taxon>
        <taxon>Planotetraspora</taxon>
    </lineage>
</organism>
<evidence type="ECO:0000256" key="3">
    <source>
        <dbReference type="SAM" id="MobiDB-lite"/>
    </source>
</evidence>
<keyword evidence="5" id="KW-1185">Reference proteome</keyword>
<evidence type="ECO:0008006" key="6">
    <source>
        <dbReference type="Google" id="ProtNLM"/>
    </source>
</evidence>
<name>A0A8J3V169_9ACTN</name>
<keyword evidence="2" id="KW-0964">Secreted</keyword>
<dbReference type="InterPro" id="IPR001343">
    <property type="entry name" value="Hemolysn_Ca-bd"/>
</dbReference>
<dbReference type="GO" id="GO:0005509">
    <property type="term" value="F:calcium ion binding"/>
    <property type="evidence" value="ECO:0007669"/>
    <property type="project" value="InterPro"/>
</dbReference>
<dbReference type="Pfam" id="PF00353">
    <property type="entry name" value="HemolysinCabind"/>
    <property type="match status" value="3"/>
</dbReference>
<dbReference type="PRINTS" id="PR00313">
    <property type="entry name" value="CABNDNGRPT"/>
</dbReference>
<accession>A0A8J3V169</accession>
<dbReference type="EMBL" id="BOOR01000025">
    <property type="protein sequence ID" value="GII55397.1"/>
    <property type="molecule type" value="Genomic_DNA"/>
</dbReference>
<dbReference type="PANTHER" id="PTHR38340">
    <property type="entry name" value="S-LAYER PROTEIN"/>
    <property type="match status" value="1"/>
</dbReference>
<comment type="caution">
    <text evidence="4">The sequence shown here is derived from an EMBL/GenBank/DDBJ whole genome shotgun (WGS) entry which is preliminary data.</text>
</comment>
<gene>
    <name evidence="4" type="ORF">Pth03_37860</name>
</gene>
<evidence type="ECO:0000256" key="1">
    <source>
        <dbReference type="ARBA" id="ARBA00004613"/>
    </source>
</evidence>